<organism evidence="6">
    <name type="scientific">Oryza punctata</name>
    <name type="common">Red rice</name>
    <dbReference type="NCBI Taxonomy" id="4537"/>
    <lineage>
        <taxon>Eukaryota</taxon>
        <taxon>Viridiplantae</taxon>
        <taxon>Streptophyta</taxon>
        <taxon>Embryophyta</taxon>
        <taxon>Tracheophyta</taxon>
        <taxon>Spermatophyta</taxon>
        <taxon>Magnoliopsida</taxon>
        <taxon>Liliopsida</taxon>
        <taxon>Poales</taxon>
        <taxon>Poaceae</taxon>
        <taxon>BOP clade</taxon>
        <taxon>Oryzoideae</taxon>
        <taxon>Oryzeae</taxon>
        <taxon>Oryzinae</taxon>
        <taxon>Oryza</taxon>
    </lineage>
</organism>
<keyword evidence="7" id="KW-1185">Reference proteome</keyword>
<evidence type="ECO:0000313" key="6">
    <source>
        <dbReference type="EnsemblPlants" id="OPUNC11G15990.1"/>
    </source>
</evidence>
<evidence type="ECO:0000256" key="1">
    <source>
        <dbReference type="ARBA" id="ARBA00022574"/>
    </source>
</evidence>
<dbReference type="Gramene" id="OPUNC11G15990.1">
    <property type="protein sequence ID" value="OPUNC11G15990.1"/>
    <property type="gene ID" value="OPUNC11G15990"/>
</dbReference>
<dbReference type="GO" id="GO:0003723">
    <property type="term" value="F:RNA binding"/>
    <property type="evidence" value="ECO:0007669"/>
    <property type="project" value="TreeGrafter"/>
</dbReference>
<evidence type="ECO:0000313" key="7">
    <source>
        <dbReference type="Proteomes" id="UP000026962"/>
    </source>
</evidence>
<dbReference type="SUPFAM" id="SSF50978">
    <property type="entry name" value="WD40 repeat-like"/>
    <property type="match status" value="1"/>
</dbReference>
<dbReference type="PANTHER" id="PTHR19877:SF1">
    <property type="entry name" value="EUKARYOTIC TRANSLATION INITIATION FACTOR 3 SUBUNIT I"/>
    <property type="match status" value="1"/>
</dbReference>
<dbReference type="eggNOG" id="KOG0643">
    <property type="taxonomic scope" value="Eukaryota"/>
</dbReference>
<dbReference type="Gene3D" id="2.130.10.10">
    <property type="entry name" value="YVTN repeat-like/Quinoprotein amine dehydrogenase"/>
    <property type="match status" value="1"/>
</dbReference>
<sequence length="130" mass="14608">MTSGWSWKLPGPLNRTTITADWITGTYLKESDKEQGHQKAITSLPKSVEWSHFLKGSFDKSAKLWDTRTLTLIKTYVTEQPVNSVDISPLLDHVVIGGGQDAMNVTMTDHCAGKFEAKLFQDFARGNFWC</sequence>
<name>A0A0E0MH19_ORYPU</name>
<dbReference type="PANTHER" id="PTHR19877">
    <property type="entry name" value="EUKARYOTIC TRANSLATION INITIATION FACTOR 3 SUBUNIT I"/>
    <property type="match status" value="1"/>
</dbReference>
<dbReference type="HOGENOM" id="CLU_1941505_0_0_1"/>
<comment type="similarity">
    <text evidence="3">Belongs to the WD repeat STRAP family.</text>
</comment>
<dbReference type="Proteomes" id="UP000026962">
    <property type="component" value="Chromosome 11"/>
</dbReference>
<dbReference type="STRING" id="4537.A0A0E0MH19"/>
<dbReference type="AlphaFoldDB" id="A0A0E0MH19"/>
<dbReference type="EnsemblPlants" id="OPUNC11G15990.1">
    <property type="protein sequence ID" value="OPUNC11G15990.1"/>
    <property type="gene ID" value="OPUNC11G15990"/>
</dbReference>
<evidence type="ECO:0000256" key="2">
    <source>
        <dbReference type="ARBA" id="ARBA00022737"/>
    </source>
</evidence>
<keyword evidence="1 5" id="KW-0853">WD repeat</keyword>
<dbReference type="InterPro" id="IPR036322">
    <property type="entry name" value="WD40_repeat_dom_sf"/>
</dbReference>
<dbReference type="InterPro" id="IPR001680">
    <property type="entry name" value="WD40_rpt"/>
</dbReference>
<evidence type="ECO:0000256" key="4">
    <source>
        <dbReference type="ARBA" id="ARBA00040390"/>
    </source>
</evidence>
<accession>A0A0E0MH19</accession>
<feature type="repeat" description="WD" evidence="5">
    <location>
        <begin position="34"/>
        <end position="75"/>
    </location>
</feature>
<reference evidence="6" key="2">
    <citation type="submission" date="2018-05" db="EMBL/GenBank/DDBJ databases">
        <title>OpunRS2 (Oryza punctata Reference Sequence Version 2).</title>
        <authorList>
            <person name="Zhang J."/>
            <person name="Kudrna D."/>
            <person name="Lee S."/>
            <person name="Talag J."/>
            <person name="Welchert J."/>
            <person name="Wing R.A."/>
        </authorList>
    </citation>
    <scope>NUCLEOTIDE SEQUENCE [LARGE SCALE GENOMIC DNA]</scope>
</reference>
<reference evidence="6" key="1">
    <citation type="submission" date="2015-04" db="UniProtKB">
        <authorList>
            <consortium name="EnsemblPlants"/>
        </authorList>
    </citation>
    <scope>IDENTIFICATION</scope>
</reference>
<dbReference type="PROSITE" id="PS50082">
    <property type="entry name" value="WD_REPEATS_2"/>
    <property type="match status" value="1"/>
</dbReference>
<evidence type="ECO:0000256" key="5">
    <source>
        <dbReference type="PROSITE-ProRule" id="PRU00221"/>
    </source>
</evidence>
<evidence type="ECO:0000256" key="3">
    <source>
        <dbReference type="ARBA" id="ARBA00038394"/>
    </source>
</evidence>
<keyword evidence="2" id="KW-0677">Repeat</keyword>
<dbReference type="GO" id="GO:0002183">
    <property type="term" value="P:cytoplasmic translational initiation"/>
    <property type="evidence" value="ECO:0007669"/>
    <property type="project" value="TreeGrafter"/>
</dbReference>
<proteinExistence type="inferred from homology"/>
<dbReference type="GO" id="GO:0071541">
    <property type="term" value="C:eukaryotic translation initiation factor 3 complex, eIF3m"/>
    <property type="evidence" value="ECO:0007669"/>
    <property type="project" value="TreeGrafter"/>
</dbReference>
<protein>
    <recommendedName>
        <fullName evidence="4">Serine-threonine kinase receptor-associated protein</fullName>
    </recommendedName>
</protein>
<dbReference type="InterPro" id="IPR015943">
    <property type="entry name" value="WD40/YVTN_repeat-like_dom_sf"/>
</dbReference>
<dbReference type="GO" id="GO:0003743">
    <property type="term" value="F:translation initiation factor activity"/>
    <property type="evidence" value="ECO:0007669"/>
    <property type="project" value="TreeGrafter"/>
</dbReference>